<protein>
    <submittedName>
        <fullName evidence="2">Putative secreted protein</fullName>
    </submittedName>
</protein>
<evidence type="ECO:0000256" key="1">
    <source>
        <dbReference type="SAM" id="SignalP"/>
    </source>
</evidence>
<name>A0A6B0UMC0_IXORI</name>
<dbReference type="AlphaFoldDB" id="A0A6B0UMC0"/>
<reference evidence="2" key="1">
    <citation type="submission" date="2019-12" db="EMBL/GenBank/DDBJ databases">
        <title>An insight into the sialome of adult female Ixodes ricinus ticks feeding for 6 days.</title>
        <authorList>
            <person name="Perner J."/>
            <person name="Ribeiro J.M.C."/>
        </authorList>
    </citation>
    <scope>NUCLEOTIDE SEQUENCE</scope>
    <source>
        <strain evidence="2">Semi-engorged</strain>
        <tissue evidence="2">Salivary glands</tissue>
    </source>
</reference>
<sequence>MAPRVALTLWTAHGVPLTLWTTHGVAETPWMTDELAATPWTAHGVAVTPQMADRLAVTPLTHRVPRTTSFETSGAPSRTLGRLSWTHWPVSSLFLLGVNQRRGSLAVKSQGFMFCRVQK</sequence>
<keyword evidence="1" id="KW-0732">Signal</keyword>
<feature type="chain" id="PRO_5025643994" evidence="1">
    <location>
        <begin position="27"/>
        <end position="119"/>
    </location>
</feature>
<organism evidence="2">
    <name type="scientific">Ixodes ricinus</name>
    <name type="common">Common tick</name>
    <name type="synonym">Acarus ricinus</name>
    <dbReference type="NCBI Taxonomy" id="34613"/>
    <lineage>
        <taxon>Eukaryota</taxon>
        <taxon>Metazoa</taxon>
        <taxon>Ecdysozoa</taxon>
        <taxon>Arthropoda</taxon>
        <taxon>Chelicerata</taxon>
        <taxon>Arachnida</taxon>
        <taxon>Acari</taxon>
        <taxon>Parasitiformes</taxon>
        <taxon>Ixodida</taxon>
        <taxon>Ixodoidea</taxon>
        <taxon>Ixodidae</taxon>
        <taxon>Ixodinae</taxon>
        <taxon>Ixodes</taxon>
    </lineage>
</organism>
<accession>A0A6B0UMC0</accession>
<evidence type="ECO:0000313" key="2">
    <source>
        <dbReference type="EMBL" id="MXU90949.1"/>
    </source>
</evidence>
<proteinExistence type="predicted"/>
<feature type="signal peptide" evidence="1">
    <location>
        <begin position="1"/>
        <end position="26"/>
    </location>
</feature>
<dbReference type="EMBL" id="GIFC01008866">
    <property type="protein sequence ID" value="MXU90949.1"/>
    <property type="molecule type" value="Transcribed_RNA"/>
</dbReference>